<dbReference type="CDD" id="cd00093">
    <property type="entry name" value="HTH_XRE"/>
    <property type="match status" value="1"/>
</dbReference>
<dbReference type="InterPro" id="IPR010982">
    <property type="entry name" value="Lambda_DNA-bd_dom_sf"/>
</dbReference>
<dbReference type="RefSeq" id="WP_140652511.1">
    <property type="nucleotide sequence ID" value="NZ_RCZO01000006.1"/>
</dbReference>
<organism evidence="3 4">
    <name type="scientific">Rhodanobacter glycinis</name>
    <dbReference type="NCBI Taxonomy" id="582702"/>
    <lineage>
        <taxon>Bacteria</taxon>
        <taxon>Pseudomonadati</taxon>
        <taxon>Pseudomonadota</taxon>
        <taxon>Gammaproteobacteria</taxon>
        <taxon>Lysobacterales</taxon>
        <taxon>Rhodanobacteraceae</taxon>
        <taxon>Rhodanobacter</taxon>
    </lineage>
</organism>
<feature type="domain" description="HTH cro/C1-type" evidence="2">
    <location>
        <begin position="22"/>
        <end position="68"/>
    </location>
</feature>
<dbReference type="EMBL" id="RCZO01000006">
    <property type="protein sequence ID" value="TPG08143.1"/>
    <property type="molecule type" value="Genomic_DNA"/>
</dbReference>
<dbReference type="Proteomes" id="UP000319486">
    <property type="component" value="Unassembled WGS sequence"/>
</dbReference>
<reference evidence="3 4" key="1">
    <citation type="journal article" date="2019" name="Environ. Microbiol.">
        <title>Species interactions and distinct microbial communities in high Arctic permafrost affected cryosols are associated with the CH4 and CO2 gas fluxes.</title>
        <authorList>
            <person name="Altshuler I."/>
            <person name="Hamel J."/>
            <person name="Turney S."/>
            <person name="Magnuson E."/>
            <person name="Levesque R."/>
            <person name="Greer C."/>
            <person name="Whyte L.G."/>
        </authorList>
    </citation>
    <scope>NUCLEOTIDE SEQUENCE [LARGE SCALE GENOMIC DNA]</scope>
    <source>
        <strain evidence="3 4">S13Y</strain>
    </source>
</reference>
<sequence>MKNVPTIHPGEVLRKQFLTPMGISQSALARTASMSPVHINNIVLGRRDVTVDTDARLAAALGTDKCFWLELQAEFDLESGKGVKKIEGGTRRGVLTSLPAASPRPASR</sequence>
<keyword evidence="4" id="KW-1185">Reference proteome</keyword>
<evidence type="ECO:0000313" key="4">
    <source>
        <dbReference type="Proteomes" id="UP000319486"/>
    </source>
</evidence>
<keyword evidence="1" id="KW-0238">DNA-binding</keyword>
<dbReference type="Pfam" id="PF01381">
    <property type="entry name" value="HTH_3"/>
    <property type="match status" value="1"/>
</dbReference>
<dbReference type="PROSITE" id="PS50943">
    <property type="entry name" value="HTH_CROC1"/>
    <property type="match status" value="1"/>
</dbReference>
<dbReference type="InterPro" id="IPR013430">
    <property type="entry name" value="Toxin_antidote_HigA"/>
</dbReference>
<gene>
    <name evidence="3" type="primary">higA</name>
    <name evidence="3" type="ORF">EAH88_10820</name>
</gene>
<proteinExistence type="predicted"/>
<dbReference type="InterPro" id="IPR001387">
    <property type="entry name" value="Cro/C1-type_HTH"/>
</dbReference>
<dbReference type="Gene3D" id="1.10.260.40">
    <property type="entry name" value="lambda repressor-like DNA-binding domains"/>
    <property type="match status" value="1"/>
</dbReference>
<dbReference type="SUPFAM" id="SSF47413">
    <property type="entry name" value="lambda repressor-like DNA-binding domains"/>
    <property type="match status" value="1"/>
</dbReference>
<comment type="caution">
    <text evidence="3">The sequence shown here is derived from an EMBL/GenBank/DDBJ whole genome shotgun (WGS) entry which is preliminary data.</text>
</comment>
<protein>
    <submittedName>
        <fullName evidence="3">Addiction module antidote protein, HigA family</fullName>
    </submittedName>
</protein>
<evidence type="ECO:0000256" key="1">
    <source>
        <dbReference type="ARBA" id="ARBA00023125"/>
    </source>
</evidence>
<dbReference type="GO" id="GO:0003677">
    <property type="term" value="F:DNA binding"/>
    <property type="evidence" value="ECO:0007669"/>
    <property type="project" value="UniProtKB-KW"/>
</dbReference>
<dbReference type="AlphaFoldDB" id="A0A502C5Q3"/>
<dbReference type="NCBIfam" id="TIGR02607">
    <property type="entry name" value="antidote_HigA"/>
    <property type="match status" value="1"/>
</dbReference>
<dbReference type="PANTHER" id="PTHR36924">
    <property type="entry name" value="ANTITOXIN HIGA-1"/>
    <property type="match status" value="1"/>
</dbReference>
<accession>A0A502C5Q3</accession>
<name>A0A502C5Q3_9GAMM</name>
<evidence type="ECO:0000259" key="2">
    <source>
        <dbReference type="PROSITE" id="PS50943"/>
    </source>
</evidence>
<evidence type="ECO:0000313" key="3">
    <source>
        <dbReference type="EMBL" id="TPG08143.1"/>
    </source>
</evidence>
<dbReference type="PANTHER" id="PTHR36924:SF1">
    <property type="entry name" value="ANTITOXIN HIGA-1"/>
    <property type="match status" value="1"/>
</dbReference>